<keyword evidence="3" id="KW-1185">Reference proteome</keyword>
<sequence length="174" mass="18234">MRQTIGRSVLVAVLAAGLVPAGVASASASSAAAVRKPAFGPLGYGNLKLGMTAAKARATGRIVRKPDGDSARCTTYDLKESRYNEYRVGMYISKKLGVAVIVAPAGARTPKGIGIGSTSAQLKAAYPNLRRGPGGYPAATVPGNRKAYYLFNERKGEVVEMSLVMAKQDCLRVD</sequence>
<dbReference type="EMBL" id="JADBEK010000001">
    <property type="protein sequence ID" value="MBE1588618.1"/>
    <property type="molecule type" value="Genomic_DNA"/>
</dbReference>
<protein>
    <submittedName>
        <fullName evidence="2">Uncharacterized protein</fullName>
    </submittedName>
</protein>
<gene>
    <name evidence="2" type="ORF">H4W80_006876</name>
</gene>
<dbReference type="Proteomes" id="UP000633509">
    <property type="component" value="Unassembled WGS sequence"/>
</dbReference>
<reference evidence="2 3" key="1">
    <citation type="submission" date="2020-10" db="EMBL/GenBank/DDBJ databases">
        <title>Sequencing the genomes of 1000 actinobacteria strains.</title>
        <authorList>
            <person name="Klenk H.-P."/>
        </authorList>
    </citation>
    <scope>NUCLEOTIDE SEQUENCE [LARGE SCALE GENOMIC DNA]</scope>
    <source>
        <strain evidence="2 3">DSM 43173</strain>
    </source>
</reference>
<feature type="signal peptide" evidence="1">
    <location>
        <begin position="1"/>
        <end position="26"/>
    </location>
</feature>
<name>A0ABR9M6T1_9ACTN</name>
<evidence type="ECO:0000313" key="3">
    <source>
        <dbReference type="Proteomes" id="UP000633509"/>
    </source>
</evidence>
<accession>A0ABR9M6T1</accession>
<keyword evidence="1" id="KW-0732">Signal</keyword>
<evidence type="ECO:0000256" key="1">
    <source>
        <dbReference type="SAM" id="SignalP"/>
    </source>
</evidence>
<organism evidence="2 3">
    <name type="scientific">Nonomuraea angiospora</name>
    <dbReference type="NCBI Taxonomy" id="46172"/>
    <lineage>
        <taxon>Bacteria</taxon>
        <taxon>Bacillati</taxon>
        <taxon>Actinomycetota</taxon>
        <taxon>Actinomycetes</taxon>
        <taxon>Streptosporangiales</taxon>
        <taxon>Streptosporangiaceae</taxon>
        <taxon>Nonomuraea</taxon>
    </lineage>
</organism>
<evidence type="ECO:0000313" key="2">
    <source>
        <dbReference type="EMBL" id="MBE1588618.1"/>
    </source>
</evidence>
<dbReference type="RefSeq" id="WP_192788807.1">
    <property type="nucleotide sequence ID" value="NZ_JADBEK010000001.1"/>
</dbReference>
<comment type="caution">
    <text evidence="2">The sequence shown here is derived from an EMBL/GenBank/DDBJ whole genome shotgun (WGS) entry which is preliminary data.</text>
</comment>
<proteinExistence type="predicted"/>
<feature type="chain" id="PRO_5047170682" evidence="1">
    <location>
        <begin position="27"/>
        <end position="174"/>
    </location>
</feature>